<keyword evidence="1" id="KW-1185">Reference proteome</keyword>
<sequence>MKSIFQYHVIKYADKVETTLRKTTDHVNKETRPLSVEEINHTTPQMDEYYPVCLYSILSPDISDIPK</sequence>
<name>A0A914ZYH6_PARUN</name>
<accession>A0A914ZYH6</accession>
<evidence type="ECO:0000313" key="2">
    <source>
        <dbReference type="WBParaSite" id="PgB20_g011_t01"/>
    </source>
</evidence>
<dbReference type="WBParaSite" id="PgB20_g011_t01">
    <property type="protein sequence ID" value="PgB20_g011_t01"/>
    <property type="gene ID" value="PgB20_g011"/>
</dbReference>
<proteinExistence type="predicted"/>
<dbReference type="AlphaFoldDB" id="A0A914ZYH6"/>
<protein>
    <submittedName>
        <fullName evidence="2">Uncharacterized protein</fullName>
    </submittedName>
</protein>
<reference evidence="2" key="1">
    <citation type="submission" date="2022-11" db="UniProtKB">
        <authorList>
            <consortium name="WormBaseParasite"/>
        </authorList>
    </citation>
    <scope>IDENTIFICATION</scope>
</reference>
<evidence type="ECO:0000313" key="1">
    <source>
        <dbReference type="Proteomes" id="UP000887569"/>
    </source>
</evidence>
<organism evidence="1 2">
    <name type="scientific">Parascaris univalens</name>
    <name type="common">Nematode worm</name>
    <dbReference type="NCBI Taxonomy" id="6257"/>
    <lineage>
        <taxon>Eukaryota</taxon>
        <taxon>Metazoa</taxon>
        <taxon>Ecdysozoa</taxon>
        <taxon>Nematoda</taxon>
        <taxon>Chromadorea</taxon>
        <taxon>Rhabditida</taxon>
        <taxon>Spirurina</taxon>
        <taxon>Ascaridomorpha</taxon>
        <taxon>Ascaridoidea</taxon>
        <taxon>Ascarididae</taxon>
        <taxon>Parascaris</taxon>
    </lineage>
</organism>
<dbReference type="Proteomes" id="UP000887569">
    <property type="component" value="Unplaced"/>
</dbReference>